<name>A0A6J4TB97_9ACTN</name>
<dbReference type="InterPro" id="IPR042204">
    <property type="entry name" value="2Fe-2S-bd_N"/>
</dbReference>
<dbReference type="SUPFAM" id="SSF103025">
    <property type="entry name" value="Folate-binding domain"/>
    <property type="match status" value="1"/>
</dbReference>
<feature type="domain" description="GCVT N-terminal" evidence="3">
    <location>
        <begin position="530"/>
        <end position="797"/>
    </location>
</feature>
<dbReference type="Gene3D" id="3.10.20.440">
    <property type="entry name" value="2Fe-2S iron-sulphur cluster binding domain, sarcosine oxidase, alpha subunit, N-terminal domain"/>
    <property type="match status" value="1"/>
</dbReference>
<organism evidence="7">
    <name type="scientific">uncultured Solirubrobacteraceae bacterium</name>
    <dbReference type="NCBI Taxonomy" id="1162706"/>
    <lineage>
        <taxon>Bacteria</taxon>
        <taxon>Bacillati</taxon>
        <taxon>Actinomycetota</taxon>
        <taxon>Thermoleophilia</taxon>
        <taxon>Solirubrobacterales</taxon>
        <taxon>Solirubrobacteraceae</taxon>
        <taxon>environmental samples</taxon>
    </lineage>
</organism>
<dbReference type="Gene3D" id="3.30.1360.120">
    <property type="entry name" value="Probable tRNA modification gtpase trme, domain 1"/>
    <property type="match status" value="1"/>
</dbReference>
<reference evidence="7" key="1">
    <citation type="submission" date="2020-02" db="EMBL/GenBank/DDBJ databases">
        <authorList>
            <person name="Meier V. D."/>
        </authorList>
    </citation>
    <scope>NUCLEOTIDE SEQUENCE</scope>
    <source>
        <strain evidence="7">AVDCRST_MAG69</strain>
    </source>
</reference>
<dbReference type="AlphaFoldDB" id="A0A6J4TB97"/>
<evidence type="ECO:0000259" key="6">
    <source>
        <dbReference type="Pfam" id="PF17806"/>
    </source>
</evidence>
<evidence type="ECO:0000259" key="4">
    <source>
        <dbReference type="Pfam" id="PF07992"/>
    </source>
</evidence>
<evidence type="ECO:0000256" key="2">
    <source>
        <dbReference type="ARBA" id="ARBA00023002"/>
    </source>
</evidence>
<keyword evidence="2 7" id="KW-0560">Oxidoreductase</keyword>
<dbReference type="SUPFAM" id="SSF101790">
    <property type="entry name" value="Aminomethyltransferase beta-barrel domain"/>
    <property type="match status" value="1"/>
</dbReference>
<dbReference type="InterPro" id="IPR023753">
    <property type="entry name" value="FAD/NAD-binding_dom"/>
</dbReference>
<dbReference type="InterPro" id="IPR029043">
    <property type="entry name" value="GcvT/YgfZ_C"/>
</dbReference>
<dbReference type="Pfam" id="PF07992">
    <property type="entry name" value="Pyr_redox_2"/>
    <property type="match status" value="1"/>
</dbReference>
<gene>
    <name evidence="7" type="ORF">AVDCRST_MAG69-2956</name>
</gene>
<dbReference type="GO" id="GO:0008115">
    <property type="term" value="F:sarcosine oxidase activity"/>
    <property type="evidence" value="ECO:0007669"/>
    <property type="project" value="UniProtKB-EC"/>
</dbReference>
<accession>A0A6J4TB97</accession>
<protein>
    <submittedName>
        <fullName evidence="7">Sarcosine oxidase alpha subunit</fullName>
        <ecNumber evidence="7">1.5.3.1</ecNumber>
    </submittedName>
</protein>
<comment type="similarity">
    <text evidence="1">Belongs to the GcvT family.</text>
</comment>
<feature type="domain" description="FAD/NAD(P)-binding" evidence="4">
    <location>
        <begin position="107"/>
        <end position="369"/>
    </location>
</feature>
<dbReference type="Pfam" id="PF08669">
    <property type="entry name" value="GCV_T_C"/>
    <property type="match status" value="1"/>
</dbReference>
<dbReference type="PRINTS" id="PR00469">
    <property type="entry name" value="PNDRDTASEII"/>
</dbReference>
<dbReference type="Gene3D" id="3.50.50.60">
    <property type="entry name" value="FAD/NAD(P)-binding domain"/>
    <property type="match status" value="2"/>
</dbReference>
<dbReference type="Pfam" id="PF13510">
    <property type="entry name" value="Fer2_4"/>
    <property type="match status" value="1"/>
</dbReference>
<dbReference type="InterPro" id="IPR041117">
    <property type="entry name" value="SoxA_A3"/>
</dbReference>
<dbReference type="InterPro" id="IPR013977">
    <property type="entry name" value="GcvT_C"/>
</dbReference>
<dbReference type="SUPFAM" id="SSF51905">
    <property type="entry name" value="FAD/NAD(P)-binding domain"/>
    <property type="match status" value="1"/>
</dbReference>
<evidence type="ECO:0000313" key="7">
    <source>
        <dbReference type="EMBL" id="CAA9519221.1"/>
    </source>
</evidence>
<feature type="domain" description="SoxA A3" evidence="6">
    <location>
        <begin position="433"/>
        <end position="516"/>
    </location>
</feature>
<dbReference type="EC" id="1.5.3.1" evidence="7"/>
<proteinExistence type="inferred from homology"/>
<sequence length="909" mass="96066">MDRARPLRFRFDGAAREGLAGDTLASALLAAGVDVVGHSVSHGRPRGVLSTGAEEPNALVQVGPEPMLRATQVELLDGLEATSLAGRGRLVAGSDEGVYDKRHAHCEVLVVGGGPAGIAAALAASRDPDARVILADALAELGGGLLSTRDAAALERAAAAGEELERRRDVRVLRRSTAVGYHDHNLVVLVERRTEHLGADAPPGVSRQRLWHVRARHVVLATGAHERPLVFADNDRPGIMLAGAARTYANRYGVAPGRRAVVATTNDSAYAAALDLAHAGIDVALIVDARPGDGGAWAARARAEGIDVLSGHAVVGTAGDPRVATATVAPLDGGGEPREVACDLLAVSGGWNPAVQLFSQSRGTLRYDEARTCFVPDRSVQDQRCAGACAGVFGLRAAAQDGAGGVTLDLPDAGEPPGRPPAALWSVPGDEQVQFVDFERDATVADVRRAAVAGMRSPEHVKRYTTIGTGSEQGKATNVTALGVLAGLLGVAVGDLGPTTFRAPYTPVSFALMAGRDRGRLHDPARETAMHAWHVAHGAVFEDVGQWKRPWYFPSEGENMDAAVERECRAAREDVAAMDASTLGKIDVQGPDAAEFLDRIYTNAMSRLAVGACKYGVMCGADGMVFDDGVAMRLADDRFVVTTTTGNAAAVLAWMEEWLQTEWPDLRARCTSVTEHWATVAVVGPGSRALLRRLAPDMELDAEAFPFMRVRDGKVAGIGARVVRVSFSGELAFEVNVPRRHGLAVWGAVIAAGATPYGTETMHVLRAEKGYIIVGQETDGTQTPQDLGMDWVVSRSKSFIGARSHRRSDGARPDRRQLVGLLPEDPDERLPEGAQLVGDPEAAVPVPMLGHVTSSYRSAALGRTFALALIKGGRERMGETLYAPLPGGVIAATVCEPVFYDAEGRRRDG</sequence>
<dbReference type="EMBL" id="CADCVP010000323">
    <property type="protein sequence ID" value="CAA9519221.1"/>
    <property type="molecule type" value="Genomic_DNA"/>
</dbReference>
<dbReference type="InterPro" id="IPR027266">
    <property type="entry name" value="TrmE/GcvT-like"/>
</dbReference>
<dbReference type="InterPro" id="IPR036188">
    <property type="entry name" value="FAD/NAD-bd_sf"/>
</dbReference>
<dbReference type="Pfam" id="PF01571">
    <property type="entry name" value="GCV_T"/>
    <property type="match status" value="1"/>
</dbReference>
<dbReference type="PANTHER" id="PTHR43757:SF2">
    <property type="entry name" value="AMINOMETHYLTRANSFERASE, MITOCHONDRIAL"/>
    <property type="match status" value="1"/>
</dbReference>
<feature type="domain" description="Aminomethyltransferase C-terminal" evidence="5">
    <location>
        <begin position="816"/>
        <end position="901"/>
    </location>
</feature>
<dbReference type="InterPro" id="IPR028896">
    <property type="entry name" value="GcvT/YgfZ/DmdA"/>
</dbReference>
<evidence type="ECO:0000259" key="3">
    <source>
        <dbReference type="Pfam" id="PF01571"/>
    </source>
</evidence>
<dbReference type="InterPro" id="IPR006222">
    <property type="entry name" value="GCVT_N"/>
</dbReference>
<dbReference type="PRINTS" id="PR00368">
    <property type="entry name" value="FADPNR"/>
</dbReference>
<dbReference type="Pfam" id="PF17806">
    <property type="entry name" value="SO_alpha_A3"/>
    <property type="match status" value="1"/>
</dbReference>
<evidence type="ECO:0000259" key="5">
    <source>
        <dbReference type="Pfam" id="PF08669"/>
    </source>
</evidence>
<evidence type="ECO:0000256" key="1">
    <source>
        <dbReference type="ARBA" id="ARBA00008609"/>
    </source>
</evidence>
<dbReference type="PANTHER" id="PTHR43757">
    <property type="entry name" value="AMINOMETHYLTRANSFERASE"/>
    <property type="match status" value="1"/>
</dbReference>